<feature type="compositionally biased region" description="Polar residues" evidence="11">
    <location>
        <begin position="444"/>
        <end position="453"/>
    </location>
</feature>
<dbReference type="InterPro" id="IPR005793">
    <property type="entry name" value="Formyl_trans_C"/>
</dbReference>
<comment type="subcellular location">
    <subcellularLocation>
        <location evidence="1">Golgi apparatus membrane</location>
        <topology evidence="1">Peripheral membrane protein</topology>
    </subcellularLocation>
</comment>
<dbReference type="Gene3D" id="3.40.50.12230">
    <property type="match status" value="1"/>
</dbReference>
<dbReference type="Proteomes" id="UP000683000">
    <property type="component" value="Unassembled WGS sequence"/>
</dbReference>
<sequence length="2210" mass="248633">MHLPYKHRYPSQRLLRISGSFRGVLWPKQSTRREFSNRTPTITHSGRPSKQAQGVAFQSPTSLQRNSSVAAHPTRSSPSGPSFVRDPFTILFCGRDLFSCAVFKEVYNAKDVWDSFHIITNPDVRAGRRGSRLDISPLKTVGETLDVPVHTMPEDRAAFKKWLPPPPFTPHPDSPGFQNASHLLITASFGRILPVSILRLFPNTQRLNVHPSLLPAYRGPAPIQHALMAGERETGVCVIEMGEVRRRAGMLVDAGDIWAVERIHIPEGAHFLHMQEVLAASGGKLLVRVLRDMLSGRRLDIHFASQTAHVITRLERAIGHQRSLTMVAGLPDGRAVAIAGLHAIPAELAPSETGKYCLGTAYYSPKTRSMVVRCAEGTWLSVERLQTQDRAMMEAKEWWNGVKGMPGWDRDVWLRWKFSVIRLVRGTMSTRTAAVKEADAKSHATGSAQPSTKTGERAAAQQLFSSDPKYKKYTQQVEKCLNGFDNVHEWADCIAFLKQLLKTFQSYLQFKEIPHKLIVAKRLSQCLTPALPTGVHQRALDVYVHILSVLGTEGLKRDLPLWSSGLFPFFEYASTSVKPALLNIYDTYYLPLQHDLRPVMKSFILALLPGLEEETGEFFDKVLGLLDRLSGTVSPVFFMQNLWLVMITMPSARGTALNFLSRRLPRLHADEDITVIVGRDIGLMIRAFAAALEDDNLLVRRSALDMLLQTMRIDSAAIKRAKPEDAAILMKAAIGVVLRRDLSLNRRLYTWLLGPDEKNEAQSAYLRQHALQLLSSTLKDEMFTPSGEYSESRPFKIFISLLDKWEIGSPLTESLIYDTLKAIRQHMTAELVTKEDITMTASTLLEATEPSILWKQLLKSILNAIDSSEHPLDAISLTLFLLRSLPMQDEEVKSIHLPVIFAVLMEKLLVHVQEDSSRVVSPVVRECFILQDELLQHFPPEALRQRPKLADPSQEPTSFLAFGSVFYGLDVPTLVSRNHLVTPLVSVVEHSFAFSQICAQVAVRQRDVSLSLRTSYYRVLSLLGKLIEFVEKGPDASLEISWSPPTWVSDVLDSLDVENIDFNLVDSCISIFVALQRSSKFVPKLVADQRQVVSRMVKKLFRFLHQDWAVFHVRAVSLVWTLESSTTHYFVESIIAQSMSSPEPRVVHDAFEAFGVLWRLTDDDSLPGFRLKVPLMIVLESLKNDCPTLRRVGETWMRCSLRSYIRILEPLIYDLLDPRIRRKPAVVKIRGKEIRGYIYEQKFDQRYVHHLLEILHSIVQFGGQGFTKTARSTPIKRIQHQPLVQRMETALFDPNSSFLEILVELLSRFIQSEPKEQNAPIMEPLNTQIQSTSIDILQAIVARGEVDHLALESLEPIIIGKLYFFVHLKRLDLQNKFLRILHSLISVSIAHIAQSNAEEQGSSEGTQTSGKKSYTVNSLLTHTLTDGIAVPHNRPVQQHWLDFVLMAIPQFQPALQVMIPPLADCVGRQLRSLLNDAVRANQPGSPSAITGVATDAEFVMLLNTLERLLILGLANYSEVAHQDDDTSAQEKTAESSGILGYVSNVFTADTTSPSEDQSAVRSPGFRSLNDGVRVLFAIWVNFIWTSPASKRSEDDSLSMIYNRTRGRCRRVLEFLFRAYPSEVLEGVISCWDRDLTLQSRDSKPVESAAFELVDVLIASAHSAVHMICESINARSSGGSERSRRYVNPEVSDVTLFKFLEQYLSRLEGPLALQVWGRFMQLAKDVASNIREFRAQVYLTLRCLCVLGDKVTQTTAMDDKRIKKDLQETFGKLLDACVTFVGRTTEPSSWIRRTTKESMINGRSSPAPRGVADLRTNEKANSSAVSLQDNELPSQIIDFIATTVVPNLRKFLVDNDRVASACSHIVYYILNPALKAKSRPLDLDSTVVDIIMELTKLPPALKVWRTPVSDILYDSRVFQSNSAVVFKWKPIIKALFDSDKTSFGELLSRIATAPSTNIFVNRENEMLVRSLNLRRLSLVLFVGEKNHFLIQLPSVQEKLVDTLRNVPSPIVQSEVFLCIRVLLCRLSPHNLTSFWPVILTELYRIFEQTIVSVPADESEDLPLILSASKCLDLLLTLQTPEFQMHQWMFVTDTVDAVFRPDDWNPEAMFDQLAEIVGSLPVPDTRERSRSKNGQVAFPSASASVSFPSIAGSHAMRRPMLSALRQIDSVRDLRAFFSHVSISTYESVYASGGNIDWEAVEQGLLEDMFDGR</sequence>
<evidence type="ECO:0000313" key="17">
    <source>
        <dbReference type="EMBL" id="KAG6380765.1"/>
    </source>
</evidence>
<evidence type="ECO:0000256" key="5">
    <source>
        <dbReference type="ARBA" id="ARBA00022679"/>
    </source>
</evidence>
<evidence type="ECO:0000256" key="11">
    <source>
        <dbReference type="SAM" id="MobiDB-lite"/>
    </source>
</evidence>
<evidence type="ECO:0000256" key="4">
    <source>
        <dbReference type="ARBA" id="ARBA00022448"/>
    </source>
</evidence>
<keyword evidence="4" id="KW-0813">Transport</keyword>
<organism evidence="17 18">
    <name type="scientific">Boletus reticuloceps</name>
    <dbReference type="NCBI Taxonomy" id="495285"/>
    <lineage>
        <taxon>Eukaryota</taxon>
        <taxon>Fungi</taxon>
        <taxon>Dikarya</taxon>
        <taxon>Basidiomycota</taxon>
        <taxon>Agaricomycotina</taxon>
        <taxon>Agaricomycetes</taxon>
        <taxon>Agaricomycetidae</taxon>
        <taxon>Boletales</taxon>
        <taxon>Boletineae</taxon>
        <taxon>Boletaceae</taxon>
        <taxon>Boletoideae</taxon>
        <taxon>Boletus</taxon>
    </lineage>
</organism>
<dbReference type="SUPFAM" id="SSF50486">
    <property type="entry name" value="FMT C-terminal domain-like"/>
    <property type="match status" value="1"/>
</dbReference>
<evidence type="ECO:0000256" key="3">
    <source>
        <dbReference type="ARBA" id="ARBA00012261"/>
    </source>
</evidence>
<keyword evidence="6" id="KW-0648">Protein biosynthesis</keyword>
<feature type="compositionally biased region" description="Polar residues" evidence="11">
    <location>
        <begin position="37"/>
        <end position="80"/>
    </location>
</feature>
<dbReference type="GO" id="GO:0006895">
    <property type="term" value="P:Golgi to endosome transport"/>
    <property type="evidence" value="ECO:0007669"/>
    <property type="project" value="InterPro"/>
</dbReference>
<dbReference type="GO" id="GO:0015031">
    <property type="term" value="P:protein transport"/>
    <property type="evidence" value="ECO:0007669"/>
    <property type="project" value="UniProtKB-KW"/>
</dbReference>
<dbReference type="PANTHER" id="PTHR14042">
    <property type="entry name" value="DOPEY-RELATED"/>
    <property type="match status" value="1"/>
</dbReference>
<dbReference type="GO" id="GO:0000139">
    <property type="term" value="C:Golgi membrane"/>
    <property type="evidence" value="ECO:0007669"/>
    <property type="project" value="UniProtKB-SubCell"/>
</dbReference>
<keyword evidence="9" id="KW-0472">Membrane</keyword>
<evidence type="ECO:0000256" key="9">
    <source>
        <dbReference type="ARBA" id="ARBA00023136"/>
    </source>
</evidence>
<feature type="domain" description="DOP1-like middle TPR" evidence="15">
    <location>
        <begin position="765"/>
        <end position="947"/>
    </location>
</feature>
<dbReference type="GO" id="GO:0005768">
    <property type="term" value="C:endosome"/>
    <property type="evidence" value="ECO:0007669"/>
    <property type="project" value="TreeGrafter"/>
</dbReference>
<name>A0A8I3AFR8_9AGAM</name>
<evidence type="ECO:0000259" key="12">
    <source>
        <dbReference type="Pfam" id="PF00551"/>
    </source>
</evidence>
<dbReference type="Pfam" id="PF24597">
    <property type="entry name" value="TPR_DOP1_M"/>
    <property type="match status" value="1"/>
</dbReference>
<dbReference type="InterPro" id="IPR002376">
    <property type="entry name" value="Formyl_transf_N"/>
</dbReference>
<evidence type="ECO:0000259" key="14">
    <source>
        <dbReference type="Pfam" id="PF04118"/>
    </source>
</evidence>
<comment type="similarity">
    <text evidence="2">Belongs to the Fmt family.</text>
</comment>
<dbReference type="InterPro" id="IPR016024">
    <property type="entry name" value="ARM-type_fold"/>
</dbReference>
<feature type="domain" description="DOP1-like C-terminal" evidence="16">
    <location>
        <begin position="1698"/>
        <end position="2188"/>
    </location>
</feature>
<evidence type="ECO:0000256" key="1">
    <source>
        <dbReference type="ARBA" id="ARBA00004395"/>
    </source>
</evidence>
<dbReference type="Pfam" id="PF02911">
    <property type="entry name" value="Formyl_trans_C"/>
    <property type="match status" value="1"/>
</dbReference>
<dbReference type="PANTHER" id="PTHR14042:SF24">
    <property type="entry name" value="PROTEIN DOPEY-1 HOMOLOG"/>
    <property type="match status" value="1"/>
</dbReference>
<dbReference type="Pfam" id="PF24598">
    <property type="entry name" value="DOP1_C"/>
    <property type="match status" value="1"/>
</dbReference>
<dbReference type="InterPro" id="IPR056457">
    <property type="entry name" value="DOP1_C"/>
</dbReference>
<dbReference type="InterPro" id="IPR011034">
    <property type="entry name" value="Formyl_transferase-like_C_sf"/>
</dbReference>
<evidence type="ECO:0000256" key="6">
    <source>
        <dbReference type="ARBA" id="ARBA00022917"/>
    </source>
</evidence>
<keyword evidence="18" id="KW-1185">Reference proteome</keyword>
<dbReference type="EC" id="2.1.2.9" evidence="3"/>
<feature type="region of interest" description="Disordered" evidence="11">
    <location>
        <begin position="435"/>
        <end position="458"/>
    </location>
</feature>
<evidence type="ECO:0000256" key="8">
    <source>
        <dbReference type="ARBA" id="ARBA00023034"/>
    </source>
</evidence>
<evidence type="ECO:0000256" key="7">
    <source>
        <dbReference type="ARBA" id="ARBA00022927"/>
    </source>
</evidence>
<feature type="domain" description="DOP1 N-terminal" evidence="14">
    <location>
        <begin position="467"/>
        <end position="756"/>
    </location>
</feature>
<evidence type="ECO:0000259" key="15">
    <source>
        <dbReference type="Pfam" id="PF24597"/>
    </source>
</evidence>
<evidence type="ECO:0000259" key="13">
    <source>
        <dbReference type="Pfam" id="PF02911"/>
    </source>
</evidence>
<dbReference type="SUPFAM" id="SSF48371">
    <property type="entry name" value="ARM repeat"/>
    <property type="match status" value="1"/>
</dbReference>
<dbReference type="GO" id="GO:0005802">
    <property type="term" value="C:trans-Golgi network"/>
    <property type="evidence" value="ECO:0007669"/>
    <property type="project" value="TreeGrafter"/>
</dbReference>
<accession>A0A8I3AFR8</accession>
<dbReference type="InterPro" id="IPR007249">
    <property type="entry name" value="DOP1_N"/>
</dbReference>
<dbReference type="Pfam" id="PF00551">
    <property type="entry name" value="Formyl_trans_N"/>
    <property type="match status" value="1"/>
</dbReference>
<protein>
    <recommendedName>
        <fullName evidence="3">methionyl-tRNA formyltransferase</fullName>
        <ecNumber evidence="3">2.1.2.9</ecNumber>
    </recommendedName>
</protein>
<dbReference type="InterPro" id="IPR040314">
    <property type="entry name" value="DOP1"/>
</dbReference>
<dbReference type="InterPro" id="IPR056458">
    <property type="entry name" value="TPR_DOP1_M"/>
</dbReference>
<gene>
    <name evidence="17" type="ORF">JVT61DRAFT_5149</name>
</gene>
<feature type="region of interest" description="Disordered" evidence="11">
    <location>
        <begin position="32"/>
        <end position="80"/>
    </location>
</feature>
<evidence type="ECO:0000256" key="10">
    <source>
        <dbReference type="ARBA" id="ARBA00046326"/>
    </source>
</evidence>
<dbReference type="EMBL" id="JAGFBS010000002">
    <property type="protein sequence ID" value="KAG6380765.1"/>
    <property type="molecule type" value="Genomic_DNA"/>
</dbReference>
<feature type="domain" description="Formyl transferase N-terminal" evidence="12">
    <location>
        <begin position="180"/>
        <end position="290"/>
    </location>
</feature>
<evidence type="ECO:0000256" key="2">
    <source>
        <dbReference type="ARBA" id="ARBA00010699"/>
    </source>
</evidence>
<reference evidence="17" key="1">
    <citation type="submission" date="2021-03" db="EMBL/GenBank/DDBJ databases">
        <title>Evolutionary innovations through gain and loss of genes in the ectomycorrhizal Boletales.</title>
        <authorList>
            <person name="Wu G."/>
            <person name="Miyauchi S."/>
            <person name="Morin E."/>
            <person name="Yang Z.-L."/>
            <person name="Xu J."/>
            <person name="Martin F.M."/>
        </authorList>
    </citation>
    <scope>NUCLEOTIDE SEQUENCE</scope>
    <source>
        <strain evidence="17">BR01</strain>
    </source>
</reference>
<dbReference type="InterPro" id="IPR041711">
    <property type="entry name" value="Met-tRNA-FMT_N"/>
</dbReference>
<dbReference type="SUPFAM" id="SSF53328">
    <property type="entry name" value="Formyltransferase"/>
    <property type="match status" value="1"/>
</dbReference>
<evidence type="ECO:0000259" key="16">
    <source>
        <dbReference type="Pfam" id="PF24598"/>
    </source>
</evidence>
<keyword evidence="5" id="KW-0808">Transferase</keyword>
<proteinExistence type="inferred from homology"/>
<dbReference type="GO" id="GO:0005829">
    <property type="term" value="C:cytosol"/>
    <property type="evidence" value="ECO:0007669"/>
    <property type="project" value="GOC"/>
</dbReference>
<dbReference type="GO" id="GO:0004479">
    <property type="term" value="F:methionyl-tRNA formyltransferase activity"/>
    <property type="evidence" value="ECO:0007669"/>
    <property type="project" value="UniProtKB-EC"/>
</dbReference>
<dbReference type="InterPro" id="IPR036477">
    <property type="entry name" value="Formyl_transf_N_sf"/>
</dbReference>
<comment type="caution">
    <text evidence="17">The sequence shown here is derived from an EMBL/GenBank/DDBJ whole genome shotgun (WGS) entry which is preliminary data.</text>
</comment>
<keyword evidence="7" id="KW-0653">Protein transport</keyword>
<keyword evidence="8" id="KW-0333">Golgi apparatus</keyword>
<dbReference type="Pfam" id="PF04118">
    <property type="entry name" value="Dopey_N"/>
    <property type="match status" value="1"/>
</dbReference>
<dbReference type="OrthoDB" id="297643at2759"/>
<evidence type="ECO:0000313" key="18">
    <source>
        <dbReference type="Proteomes" id="UP000683000"/>
    </source>
</evidence>
<dbReference type="CDD" id="cd08646">
    <property type="entry name" value="FMT_core_Met-tRNA-FMT_N"/>
    <property type="match status" value="1"/>
</dbReference>
<comment type="similarity">
    <text evidence="10">Belongs to the DOP1 family.</text>
</comment>
<feature type="domain" description="Formyl transferase C-terminal" evidence="13">
    <location>
        <begin position="301"/>
        <end position="402"/>
    </location>
</feature>